<feature type="compositionally biased region" description="Basic and acidic residues" evidence="1">
    <location>
        <begin position="124"/>
        <end position="134"/>
    </location>
</feature>
<evidence type="ECO:0000313" key="3">
    <source>
        <dbReference type="Proteomes" id="UP000051297"/>
    </source>
</evidence>
<organism evidence="2 3">
    <name type="scientific">candidate division WWE3 bacterium CSP1-7</name>
    <dbReference type="NCBI Taxonomy" id="1576480"/>
    <lineage>
        <taxon>Bacteria</taxon>
        <taxon>Katanobacteria</taxon>
    </lineage>
</organism>
<accession>A0A0T5ZWX7</accession>
<protein>
    <submittedName>
        <fullName evidence="2">Uncharacterized protein</fullName>
    </submittedName>
</protein>
<feature type="region of interest" description="Disordered" evidence="1">
    <location>
        <begin position="1"/>
        <end position="43"/>
    </location>
</feature>
<reference evidence="2 3" key="1">
    <citation type="submission" date="2015-05" db="EMBL/GenBank/DDBJ databases">
        <title>Critical biogeochemical functions in the subsurface are associated with bacteria from new phyla and little studied lineages.</title>
        <authorList>
            <person name="Hug L.A."/>
            <person name="Thomas B.C."/>
            <person name="Sharon I."/>
            <person name="Brown C.T."/>
            <person name="Sharma R."/>
            <person name="Hettich R.L."/>
            <person name="Wilkins M.J."/>
            <person name="Williams K.H."/>
            <person name="Singh A."/>
            <person name="Banfield J.F."/>
        </authorList>
    </citation>
    <scope>NUCLEOTIDE SEQUENCE [LARGE SCALE GENOMIC DNA]</scope>
    <source>
        <strain evidence="2">CSP1-7</strain>
    </source>
</reference>
<evidence type="ECO:0000256" key="1">
    <source>
        <dbReference type="SAM" id="MobiDB-lite"/>
    </source>
</evidence>
<feature type="region of interest" description="Disordered" evidence="1">
    <location>
        <begin position="209"/>
        <end position="241"/>
    </location>
</feature>
<sequence>MTASVQDAFPVVEPEPTGPPAPDVSGGSADAGSAATGPDASSLAKELAEVKARLERLPDDIDARFKSAKDKRFAKVDEIYEWVKAAGGDPKKIEDKIERQALVDRLEALEKPTSSSVSAPGRAADGDAESRTAKFLNDLKDESGVELTDEEVHQIWDGKRYTNWEDAFKDARKAAFKKAKGEKIGAGAVVSESGVGVTSATEDELARELRDIQEGRRGSAISPENKKRRAELKAQLASQRR</sequence>
<dbReference type="STRING" id="1576480.XU08_C0007G0002"/>
<dbReference type="AlphaFoldDB" id="A0A0T5ZWX7"/>
<dbReference type="Proteomes" id="UP000051297">
    <property type="component" value="Unassembled WGS sequence"/>
</dbReference>
<comment type="caution">
    <text evidence="2">The sequence shown here is derived from an EMBL/GenBank/DDBJ whole genome shotgun (WGS) entry which is preliminary data.</text>
</comment>
<proteinExistence type="predicted"/>
<feature type="region of interest" description="Disordered" evidence="1">
    <location>
        <begin position="108"/>
        <end position="134"/>
    </location>
</feature>
<feature type="compositionally biased region" description="Low complexity" evidence="1">
    <location>
        <begin position="23"/>
        <end position="42"/>
    </location>
</feature>
<name>A0A0T5ZWX7_UNCKA</name>
<dbReference type="EMBL" id="LDXK01000007">
    <property type="protein sequence ID" value="KRT67182.1"/>
    <property type="molecule type" value="Genomic_DNA"/>
</dbReference>
<gene>
    <name evidence="2" type="ORF">XU08_C0007G0002</name>
</gene>
<evidence type="ECO:0000313" key="2">
    <source>
        <dbReference type="EMBL" id="KRT67182.1"/>
    </source>
</evidence>